<sequence length="232" mass="26664">MALSDTRILDAMKEGSIVIEPFERKNLATSSYDVTLGEYFFTEQHPAHFENVFNIYDKEHIDRVWGTEARRARKAKDVFKKYNLNWKGIHPEEQVILMAPGETILAHTQEFIGGREHVTTMMKARSSLGRSFISVCKCAGWGDVGYINRWTMEIQNTSNRYYIPLVVGRRIAQIVFFETGPIQASDYAGGKYQSSGTFAELKRSWKPELMLPRLFIDRDIKEGAARVSKKKK</sequence>
<dbReference type="Proteomes" id="UP000177306">
    <property type="component" value="Unassembled WGS sequence"/>
</dbReference>
<dbReference type="EMBL" id="MFLY01000003">
    <property type="protein sequence ID" value="OGG73343.1"/>
    <property type="molecule type" value="Genomic_DNA"/>
</dbReference>
<comment type="caution">
    <text evidence="3">The sequence shown here is derived from an EMBL/GenBank/DDBJ whole genome shotgun (WGS) entry which is preliminary data.</text>
</comment>
<accession>A0A1F6EI85</accession>
<evidence type="ECO:0000313" key="3">
    <source>
        <dbReference type="EMBL" id="OGG73343.1"/>
    </source>
</evidence>
<dbReference type="AlphaFoldDB" id="A0A1F6EI85"/>
<dbReference type="PANTHER" id="PTHR42680:SF2">
    <property type="entry name" value="DCTP DEAMINASE"/>
    <property type="match status" value="1"/>
</dbReference>
<dbReference type="PANTHER" id="PTHR42680">
    <property type="entry name" value="DCTP DEAMINASE"/>
    <property type="match status" value="1"/>
</dbReference>
<dbReference type="InterPro" id="IPR033704">
    <property type="entry name" value="dUTPase_trimeric"/>
</dbReference>
<keyword evidence="2" id="KW-0546">Nucleotide metabolism</keyword>
<dbReference type="Gene3D" id="2.70.40.10">
    <property type="match status" value="1"/>
</dbReference>
<dbReference type="CDD" id="cd07557">
    <property type="entry name" value="trimeric_dUTPase"/>
    <property type="match status" value="1"/>
</dbReference>
<proteinExistence type="predicted"/>
<protein>
    <submittedName>
        <fullName evidence="3">Uncharacterized protein</fullName>
    </submittedName>
</protein>
<dbReference type="GO" id="GO:0006229">
    <property type="term" value="P:dUTP biosynthetic process"/>
    <property type="evidence" value="ECO:0007669"/>
    <property type="project" value="InterPro"/>
</dbReference>
<reference evidence="3 4" key="1">
    <citation type="journal article" date="2016" name="Nat. Commun.">
        <title>Thousands of microbial genomes shed light on interconnected biogeochemical processes in an aquifer system.</title>
        <authorList>
            <person name="Anantharaman K."/>
            <person name="Brown C.T."/>
            <person name="Hug L.A."/>
            <person name="Sharon I."/>
            <person name="Castelle C.J."/>
            <person name="Probst A.J."/>
            <person name="Thomas B.C."/>
            <person name="Singh A."/>
            <person name="Wilkins M.J."/>
            <person name="Karaoz U."/>
            <person name="Brodie E.L."/>
            <person name="Williams K.H."/>
            <person name="Hubbard S.S."/>
            <person name="Banfield J.F."/>
        </authorList>
    </citation>
    <scope>NUCLEOTIDE SEQUENCE [LARGE SCALE GENOMIC DNA]</scope>
</reference>
<evidence type="ECO:0000313" key="4">
    <source>
        <dbReference type="Proteomes" id="UP000177306"/>
    </source>
</evidence>
<dbReference type="SUPFAM" id="SSF51283">
    <property type="entry name" value="dUTPase-like"/>
    <property type="match status" value="1"/>
</dbReference>
<evidence type="ECO:0000256" key="1">
    <source>
        <dbReference type="ARBA" id="ARBA00022801"/>
    </source>
</evidence>
<dbReference type="InterPro" id="IPR011962">
    <property type="entry name" value="dCTP_deaminase"/>
</dbReference>
<dbReference type="Pfam" id="PF22769">
    <property type="entry name" value="DCD"/>
    <property type="match status" value="1"/>
</dbReference>
<dbReference type="InterPro" id="IPR036157">
    <property type="entry name" value="dUTPase-like_sf"/>
</dbReference>
<dbReference type="GO" id="GO:0008829">
    <property type="term" value="F:dCTP deaminase activity"/>
    <property type="evidence" value="ECO:0007669"/>
    <property type="project" value="InterPro"/>
</dbReference>
<name>A0A1F6EI85_9BACT</name>
<gene>
    <name evidence="3" type="ORF">A3A38_01480</name>
</gene>
<organism evidence="3 4">
    <name type="scientific">Candidatus Kaiserbacteria bacterium RIFCSPLOWO2_01_FULL_53_17</name>
    <dbReference type="NCBI Taxonomy" id="1798511"/>
    <lineage>
        <taxon>Bacteria</taxon>
        <taxon>Candidatus Kaiseribacteriota</taxon>
    </lineage>
</organism>
<keyword evidence="1" id="KW-0378">Hydrolase</keyword>
<evidence type="ECO:0000256" key="2">
    <source>
        <dbReference type="ARBA" id="ARBA00023080"/>
    </source>
</evidence>